<dbReference type="Proteomes" id="UP000249299">
    <property type="component" value="Unassembled WGS sequence"/>
</dbReference>
<comment type="caution">
    <text evidence="2">The sequence shown here is derived from an EMBL/GenBank/DDBJ whole genome shotgun (WGS) entry which is preliminary data.</text>
</comment>
<gene>
    <name evidence="2" type="ORF">CH339_20085</name>
</gene>
<dbReference type="SUPFAM" id="SSF56601">
    <property type="entry name" value="beta-lactamase/transpeptidase-like"/>
    <property type="match status" value="1"/>
</dbReference>
<protein>
    <recommendedName>
        <fullName evidence="1">Beta-lactamase-related domain-containing protein</fullName>
    </recommendedName>
</protein>
<dbReference type="PANTHER" id="PTHR43283:SF7">
    <property type="entry name" value="BETA-LACTAMASE-RELATED DOMAIN-CONTAINING PROTEIN"/>
    <property type="match status" value="1"/>
</dbReference>
<evidence type="ECO:0000259" key="1">
    <source>
        <dbReference type="Pfam" id="PF00144"/>
    </source>
</evidence>
<proteinExistence type="predicted"/>
<dbReference type="Pfam" id="PF00144">
    <property type="entry name" value="Beta-lactamase"/>
    <property type="match status" value="1"/>
</dbReference>
<dbReference type="EMBL" id="NPEV01000058">
    <property type="protein sequence ID" value="RAI25039.1"/>
    <property type="molecule type" value="Genomic_DNA"/>
</dbReference>
<evidence type="ECO:0000313" key="3">
    <source>
        <dbReference type="Proteomes" id="UP000249299"/>
    </source>
</evidence>
<evidence type="ECO:0000313" key="2">
    <source>
        <dbReference type="EMBL" id="RAI25039.1"/>
    </source>
</evidence>
<reference evidence="2 3" key="1">
    <citation type="submission" date="2017-07" db="EMBL/GenBank/DDBJ databases">
        <title>Draft Genome Sequences of Select Purple Nonsulfur Bacteria.</title>
        <authorList>
            <person name="Lasarre B."/>
            <person name="Mckinlay J.B."/>
        </authorList>
    </citation>
    <scope>NUCLEOTIDE SEQUENCE [LARGE SCALE GENOMIC DNA]</scope>
    <source>
        <strain evidence="2 3">DSM 11290</strain>
    </source>
</reference>
<dbReference type="InterPro" id="IPR012338">
    <property type="entry name" value="Beta-lactam/transpept-like"/>
</dbReference>
<accession>A0A327JFD9</accession>
<dbReference type="Gene3D" id="3.40.710.10">
    <property type="entry name" value="DD-peptidase/beta-lactamase superfamily"/>
    <property type="match status" value="1"/>
</dbReference>
<dbReference type="InterPro" id="IPR001466">
    <property type="entry name" value="Beta-lactam-related"/>
</dbReference>
<keyword evidence="3" id="KW-1185">Reference proteome</keyword>
<feature type="domain" description="Beta-lactamase-related" evidence="1">
    <location>
        <begin position="66"/>
        <end position="350"/>
    </location>
</feature>
<dbReference type="AlphaFoldDB" id="A0A327JFD9"/>
<dbReference type="PANTHER" id="PTHR43283">
    <property type="entry name" value="BETA-LACTAMASE-RELATED"/>
    <property type="match status" value="1"/>
</dbReference>
<name>A0A327JFD9_9HYPH</name>
<organism evidence="2 3">
    <name type="scientific">Rhodobium orientis</name>
    <dbReference type="NCBI Taxonomy" id="34017"/>
    <lineage>
        <taxon>Bacteria</taxon>
        <taxon>Pseudomonadati</taxon>
        <taxon>Pseudomonadota</taxon>
        <taxon>Alphaproteobacteria</taxon>
        <taxon>Hyphomicrobiales</taxon>
        <taxon>Rhodobiaceae</taxon>
        <taxon>Rhodobium</taxon>
    </lineage>
</organism>
<dbReference type="OrthoDB" id="9814204at2"/>
<dbReference type="InterPro" id="IPR050789">
    <property type="entry name" value="Diverse_Enzym_Activities"/>
</dbReference>
<sequence length="372" mass="40715">MTNAIRHRHIWQTIVAVALLFCGGVGTAQANGWETGSLAEAGFNEALGDQLDAAFADGEFDGLHGVVVVRHGKLLLERYYPGVDERWGQDLGMVDHDAETKHDLRSVSKSIVGLLYGIALDEGSAPPIDAPLLEQFPQYPDMPDLDAKRAITIEHVLTMTLGLDWSEELPYTDPRNSEIAMEFAPDRYRYILDRPMKDAPGERWVYNGGATALLGRVIATGVDLPLLSYAREKLFDPLGIEDVEWVEGADGEPAAASGLRMRPRDLAKIGQLVLNRGTWDGKRIISEAWLETAHSPHAEIGGGTDYGYQWWLTALPSGESVIGGFGNGGQRLFVVPALDLVVVITAGRYNQPEEGKLPGQVLNDHILEALER</sequence>
<dbReference type="RefSeq" id="WP_111436176.1">
    <property type="nucleotide sequence ID" value="NZ_JACIGG010000009.1"/>
</dbReference>